<dbReference type="PATRIC" id="fig|537010.4.peg.2993"/>
<evidence type="ECO:0000313" key="1">
    <source>
        <dbReference type="EMBL" id="EHL06114.1"/>
    </source>
</evidence>
<dbReference type="Proteomes" id="UP000004416">
    <property type="component" value="Unassembled WGS sequence"/>
</dbReference>
<evidence type="ECO:0000313" key="2">
    <source>
        <dbReference type="Proteomes" id="UP000004416"/>
    </source>
</evidence>
<dbReference type="AlphaFoldDB" id="G9XQF4"/>
<proteinExistence type="predicted"/>
<reference evidence="1 2" key="1">
    <citation type="submission" date="2011-08" db="EMBL/GenBank/DDBJ databases">
        <authorList>
            <person name="Weinstock G."/>
            <person name="Sodergren E."/>
            <person name="Clifton S."/>
            <person name="Fulton L."/>
            <person name="Fulton B."/>
            <person name="Courtney L."/>
            <person name="Fronick C."/>
            <person name="Harrison M."/>
            <person name="Strong C."/>
            <person name="Farmer C."/>
            <person name="Delahaunty K."/>
            <person name="Markovic C."/>
            <person name="Hall O."/>
            <person name="Minx P."/>
            <person name="Tomlinson C."/>
            <person name="Mitreva M."/>
            <person name="Hou S."/>
            <person name="Chen J."/>
            <person name="Wollam A."/>
            <person name="Pepin K.H."/>
            <person name="Johnson M."/>
            <person name="Bhonagiri V."/>
            <person name="Zhang X."/>
            <person name="Suruliraj S."/>
            <person name="Warren W."/>
            <person name="Chinwalla A."/>
            <person name="Mardis E.R."/>
            <person name="Wilson R.K."/>
        </authorList>
    </citation>
    <scope>NUCLEOTIDE SEQUENCE [LARGE SCALE GENOMIC DNA]</scope>
    <source>
        <strain evidence="1 2">DP7</strain>
    </source>
</reference>
<protein>
    <submittedName>
        <fullName evidence="1">Uncharacterized protein</fullName>
    </submittedName>
</protein>
<accession>G9XQF4</accession>
<gene>
    <name evidence="1" type="ORF">HMPREF0322_03201</name>
</gene>
<sequence length="41" mass="5111">MRQRLLIIKALLHELQLLFFDEPWQDCIATFKDFYRWKVGQ</sequence>
<comment type="caution">
    <text evidence="1">The sequence shown here is derived from an EMBL/GenBank/DDBJ whole genome shotgun (WGS) entry which is preliminary data.</text>
</comment>
<dbReference type="EMBL" id="AFZX01000086">
    <property type="protein sequence ID" value="EHL06114.1"/>
    <property type="molecule type" value="Genomic_DNA"/>
</dbReference>
<dbReference type="HOGENOM" id="CLU_3269009_0_0_9"/>
<organism evidence="1 2">
    <name type="scientific">Desulfitobacterium hafniense DP7</name>
    <dbReference type="NCBI Taxonomy" id="537010"/>
    <lineage>
        <taxon>Bacteria</taxon>
        <taxon>Bacillati</taxon>
        <taxon>Bacillota</taxon>
        <taxon>Clostridia</taxon>
        <taxon>Eubacteriales</taxon>
        <taxon>Desulfitobacteriaceae</taxon>
        <taxon>Desulfitobacterium</taxon>
    </lineage>
</organism>
<name>G9XQF4_DESHA</name>
<dbReference type="RefSeq" id="WP_005813619.1">
    <property type="nucleotide sequence ID" value="NZ_JH414480.1"/>
</dbReference>